<dbReference type="AlphaFoldDB" id="A0A0M2V5L9"/>
<dbReference type="PANTHER" id="PTHR15032:SF36">
    <property type="entry name" value="METALLO-BETA-LACTAMASE DOMAIN-CONTAINING PROTEIN"/>
    <property type="match status" value="1"/>
</dbReference>
<comment type="caution">
    <text evidence="3">The sequence shown here is derived from an EMBL/GenBank/DDBJ whole genome shotgun (WGS) entry which is preliminary data.</text>
</comment>
<dbReference type="Gene3D" id="3.60.15.10">
    <property type="entry name" value="Ribonuclease Z/Hydroxyacylglutathione hydrolase-like"/>
    <property type="match status" value="1"/>
</dbReference>
<accession>A0A0M2V5L9</accession>
<dbReference type="PROSITE" id="PS51257">
    <property type="entry name" value="PROKAR_LIPOPROTEIN"/>
    <property type="match status" value="1"/>
</dbReference>
<dbReference type="EMBL" id="LAHO01000006">
    <property type="protein sequence ID" value="KKO45936.1"/>
    <property type="molecule type" value="Genomic_DNA"/>
</dbReference>
<dbReference type="SUPFAM" id="SSF56281">
    <property type="entry name" value="Metallo-hydrolase/oxidoreductase"/>
    <property type="match status" value="1"/>
</dbReference>
<organism evidence="3 4">
    <name type="scientific">Arsukibacterium ikkense</name>
    <dbReference type="NCBI Taxonomy" id="336831"/>
    <lineage>
        <taxon>Bacteria</taxon>
        <taxon>Pseudomonadati</taxon>
        <taxon>Pseudomonadota</taxon>
        <taxon>Gammaproteobacteria</taxon>
        <taxon>Chromatiales</taxon>
        <taxon>Chromatiaceae</taxon>
        <taxon>Arsukibacterium</taxon>
    </lineage>
</organism>
<dbReference type="PANTHER" id="PTHR15032">
    <property type="entry name" value="N-ACYL-PHOSPHATIDYLETHANOLAMINE-HYDROLYZING PHOSPHOLIPASE D"/>
    <property type="match status" value="1"/>
</dbReference>
<dbReference type="InterPro" id="IPR001279">
    <property type="entry name" value="Metallo-B-lactamas"/>
</dbReference>
<dbReference type="Proteomes" id="UP000034228">
    <property type="component" value="Unassembled WGS sequence"/>
</dbReference>
<feature type="domain" description="Metallo-beta-lactamase" evidence="2">
    <location>
        <begin position="113"/>
        <end position="308"/>
    </location>
</feature>
<proteinExistence type="predicted"/>
<evidence type="ECO:0000313" key="3">
    <source>
        <dbReference type="EMBL" id="KKO45936.1"/>
    </source>
</evidence>
<dbReference type="OrthoDB" id="9805728at2"/>
<protein>
    <recommendedName>
        <fullName evidence="2">Metallo-beta-lactamase domain-containing protein</fullName>
    </recommendedName>
</protein>
<evidence type="ECO:0000313" key="4">
    <source>
        <dbReference type="Proteomes" id="UP000034228"/>
    </source>
</evidence>
<dbReference type="RefSeq" id="WP_046557139.1">
    <property type="nucleotide sequence ID" value="NZ_LAHO01000006.1"/>
</dbReference>
<sequence>MLKKNKTALLVLCLALIGCSQTDNLLVQFPGIPEDAAGIVKRGERFKNLYPTPESYPLQCQYDCYQPQSVLQCNQKASQCLIDWPFTVLEPVGLTLTWFGHASFELVLPQGQRVLFDPVSAGFDWPINWLAALAGDRRQAPPRFITQRNAPVSAVFFSHAHFDHLNKADLKQLGASPDYYLPYGMARYFPQRGYRLHEMSWYSSVTAHHMQIHFVPAHHYSGRGLYALDGDKSLWGGWILEIDGYKVYFAGDTGYSPIFKDIQRKYGNMDLCLLPIGSYHGPNYRNAHLAPEDALTVAQELNCRAMIPWGYGNYSWNMGDISSHSALKRLLTMYQREQPEVQLLVLNEGEGINL</sequence>
<feature type="chain" id="PRO_5005644436" description="Metallo-beta-lactamase domain-containing protein" evidence="1">
    <location>
        <begin position="23"/>
        <end position="354"/>
    </location>
</feature>
<feature type="signal peptide" evidence="1">
    <location>
        <begin position="1"/>
        <end position="22"/>
    </location>
</feature>
<dbReference type="InterPro" id="IPR036866">
    <property type="entry name" value="RibonucZ/Hydroxyglut_hydro"/>
</dbReference>
<evidence type="ECO:0000256" key="1">
    <source>
        <dbReference type="SAM" id="SignalP"/>
    </source>
</evidence>
<evidence type="ECO:0000259" key="2">
    <source>
        <dbReference type="Pfam" id="PF12706"/>
    </source>
</evidence>
<dbReference type="GO" id="GO:0005737">
    <property type="term" value="C:cytoplasm"/>
    <property type="evidence" value="ECO:0007669"/>
    <property type="project" value="TreeGrafter"/>
</dbReference>
<dbReference type="Pfam" id="PF12706">
    <property type="entry name" value="Lactamase_B_2"/>
    <property type="match status" value="1"/>
</dbReference>
<name>A0A0M2V5L9_9GAMM</name>
<dbReference type="STRING" id="336831.WG68_07980"/>
<reference evidence="3 4" key="1">
    <citation type="submission" date="2015-03" db="EMBL/GenBank/DDBJ databases">
        <title>Draft genome sequences of two protease-producing strains of Arsukibacterium isolated from two cold and alkaline environments.</title>
        <authorList>
            <person name="Lylloff J.E."/>
            <person name="Skov L.B."/>
            <person name="Jepsen M."/>
            <person name="Hallin P.F."/>
            <person name="Sorensen S.J."/>
            <person name="Stougaard P."/>
            <person name="Glaring M.A."/>
        </authorList>
    </citation>
    <scope>NUCLEOTIDE SEQUENCE [LARGE SCALE GENOMIC DNA]</scope>
    <source>
        <strain evidence="3 4">GCM72</strain>
    </source>
</reference>
<keyword evidence="4" id="KW-1185">Reference proteome</keyword>
<gene>
    <name evidence="3" type="ORF">WG68_07980</name>
</gene>
<keyword evidence="1" id="KW-0732">Signal</keyword>